<evidence type="ECO:0000256" key="1">
    <source>
        <dbReference type="ARBA" id="ARBA00004141"/>
    </source>
</evidence>
<keyword evidence="8" id="KW-1185">Reference proteome</keyword>
<reference evidence="7 8" key="1">
    <citation type="submission" date="2024-05" db="EMBL/GenBank/DDBJ databases">
        <title>A draft genome resource for the thread blight pathogen Marasmius tenuissimus strain MS-2.</title>
        <authorList>
            <person name="Yulfo-Soto G.E."/>
            <person name="Baruah I.K."/>
            <person name="Amoako-Attah I."/>
            <person name="Bukari Y."/>
            <person name="Meinhardt L.W."/>
            <person name="Bailey B.A."/>
            <person name="Cohen S.P."/>
        </authorList>
    </citation>
    <scope>NUCLEOTIDE SEQUENCE [LARGE SCALE GENOMIC DNA]</scope>
    <source>
        <strain evidence="7 8">MS-2</strain>
    </source>
</reference>
<proteinExistence type="predicted"/>
<evidence type="ECO:0000256" key="4">
    <source>
        <dbReference type="ARBA" id="ARBA00023136"/>
    </source>
</evidence>
<keyword evidence="4 6" id="KW-0472">Membrane</keyword>
<gene>
    <name evidence="7" type="ORF">AAF712_006505</name>
</gene>
<protein>
    <recommendedName>
        <fullName evidence="9">MFS general substrate transporter</fullName>
    </recommendedName>
</protein>
<feature type="transmembrane region" description="Helical" evidence="6">
    <location>
        <begin position="377"/>
        <end position="396"/>
    </location>
</feature>
<evidence type="ECO:0000256" key="3">
    <source>
        <dbReference type="ARBA" id="ARBA00022989"/>
    </source>
</evidence>
<feature type="transmembrane region" description="Helical" evidence="6">
    <location>
        <begin position="266"/>
        <end position="284"/>
    </location>
</feature>
<dbReference type="SUPFAM" id="SSF103473">
    <property type="entry name" value="MFS general substrate transporter"/>
    <property type="match status" value="2"/>
</dbReference>
<evidence type="ECO:0000313" key="8">
    <source>
        <dbReference type="Proteomes" id="UP001437256"/>
    </source>
</evidence>
<evidence type="ECO:0000256" key="5">
    <source>
        <dbReference type="SAM" id="MobiDB-lite"/>
    </source>
</evidence>
<feature type="transmembrane region" description="Helical" evidence="6">
    <location>
        <begin position="87"/>
        <end position="107"/>
    </location>
</feature>
<feature type="region of interest" description="Disordered" evidence="5">
    <location>
        <begin position="1"/>
        <end position="29"/>
    </location>
</feature>
<evidence type="ECO:0000256" key="2">
    <source>
        <dbReference type="ARBA" id="ARBA00022692"/>
    </source>
</evidence>
<keyword evidence="3 6" id="KW-1133">Transmembrane helix</keyword>
<organism evidence="7 8">
    <name type="scientific">Marasmius tenuissimus</name>
    <dbReference type="NCBI Taxonomy" id="585030"/>
    <lineage>
        <taxon>Eukaryota</taxon>
        <taxon>Fungi</taxon>
        <taxon>Dikarya</taxon>
        <taxon>Basidiomycota</taxon>
        <taxon>Agaricomycotina</taxon>
        <taxon>Agaricomycetes</taxon>
        <taxon>Agaricomycetidae</taxon>
        <taxon>Agaricales</taxon>
        <taxon>Marasmiineae</taxon>
        <taxon>Marasmiaceae</taxon>
        <taxon>Marasmius</taxon>
    </lineage>
</organism>
<feature type="compositionally biased region" description="Polar residues" evidence="5">
    <location>
        <begin position="15"/>
        <end position="26"/>
    </location>
</feature>
<dbReference type="PANTHER" id="PTHR23507">
    <property type="entry name" value="ZGC:174356"/>
    <property type="match status" value="1"/>
</dbReference>
<name>A0ABR3A1N0_9AGAR</name>
<accession>A0ABR3A1N0</accession>
<evidence type="ECO:0000256" key="6">
    <source>
        <dbReference type="SAM" id="Phobius"/>
    </source>
</evidence>
<dbReference type="Pfam" id="PF07690">
    <property type="entry name" value="MFS_1"/>
    <property type="match status" value="1"/>
</dbReference>
<feature type="transmembrane region" description="Helical" evidence="6">
    <location>
        <begin position="193"/>
        <end position="215"/>
    </location>
</feature>
<dbReference type="InterPro" id="IPR011701">
    <property type="entry name" value="MFS"/>
</dbReference>
<evidence type="ECO:0008006" key="9">
    <source>
        <dbReference type="Google" id="ProtNLM"/>
    </source>
</evidence>
<comment type="subcellular location">
    <subcellularLocation>
        <location evidence="1">Membrane</location>
        <topology evidence="1">Multi-pass membrane protein</topology>
    </subcellularLocation>
</comment>
<feature type="transmembrane region" description="Helical" evidence="6">
    <location>
        <begin position="290"/>
        <end position="312"/>
    </location>
</feature>
<feature type="region of interest" description="Disordered" evidence="5">
    <location>
        <begin position="446"/>
        <end position="486"/>
    </location>
</feature>
<feature type="transmembrane region" description="Helical" evidence="6">
    <location>
        <begin position="160"/>
        <end position="181"/>
    </location>
</feature>
<dbReference type="Proteomes" id="UP001437256">
    <property type="component" value="Unassembled WGS sequence"/>
</dbReference>
<feature type="compositionally biased region" description="Basic and acidic residues" evidence="5">
    <location>
        <begin position="446"/>
        <end position="455"/>
    </location>
</feature>
<dbReference type="EMBL" id="JBBXMP010000035">
    <property type="protein sequence ID" value="KAL0066462.1"/>
    <property type="molecule type" value="Genomic_DNA"/>
</dbReference>
<dbReference type="Gene3D" id="1.20.1250.20">
    <property type="entry name" value="MFS general substrate transporter like domains"/>
    <property type="match status" value="2"/>
</dbReference>
<dbReference type="PANTHER" id="PTHR23507:SF1">
    <property type="entry name" value="FI18259P1-RELATED"/>
    <property type="match status" value="1"/>
</dbReference>
<feature type="transmembrane region" description="Helical" evidence="6">
    <location>
        <begin position="518"/>
        <end position="543"/>
    </location>
</feature>
<keyword evidence="2 6" id="KW-0812">Transmembrane</keyword>
<feature type="region of interest" description="Disordered" evidence="5">
    <location>
        <begin position="616"/>
        <end position="661"/>
    </location>
</feature>
<dbReference type="InterPro" id="IPR036259">
    <property type="entry name" value="MFS_trans_sf"/>
</dbReference>
<feature type="transmembrane region" description="Helical" evidence="6">
    <location>
        <begin position="416"/>
        <end position="440"/>
    </location>
</feature>
<comment type="caution">
    <text evidence="7">The sequence shown here is derived from an EMBL/GenBank/DDBJ whole genome shotgun (WGS) entry which is preliminary data.</text>
</comment>
<sequence length="661" mass="72799">MAGSQNPLRRPPGSRLNSSRVHTPTILTGEELLVGDGPVTVDEAEYLHEFIHPHHHESEETMVEEEEDPVDEEQERRRLLPWWRRPSPWWLIAMMPLSSMAMGATIAPRIEIYTMLACRVHKPDIFEESGFLVGRGSNIHASDDHSRACFSDPVVSAAVAQLGAVMSASMGVLSCLTAAWWGSFSDRHGRLRVLGISVVGLLLTDLIFLLVYHHSETLPGGYWFLLIGPLVEGSLGGMTSAIAAMHAYMADTSTAATRSRVFSRSLGVMFTGFAFGPTVGGLIIRATHKVISVFYTALFVHLIYACMIWFVVPESLTSNKMRMAAEKYRATLAMVSRRLGWAGRLKKWFSFLAPLAVFVPSRPHTGTTPLKAGRRDWSLTLVAAAYALVLSINGSYSVKFQYASLTFAWDSETMSYWLSAIGASRAVFLAVILPLGIKYFKDKPKTEERQPRMSSEEEPLMSPSTSTRPPERRSHSHSPSRLNEPHSSKFDLGLARVSLGFEVLAYGLMALVTNPVPFTILAMLGSFGAGFPPAIQSVALDLYTQREGQLETGKLFGAMSVLQALSSQILGPALYGVIYMKTVATVPRMIFFVSVLSVLISFVILAFVRLPDAEKSAAAGDDTEEQLLPRGSPPPRDRTLVNPDEDLQPRKKARPTLPNMD</sequence>
<feature type="transmembrane region" description="Helical" evidence="6">
    <location>
        <begin position="590"/>
        <end position="608"/>
    </location>
</feature>
<feature type="transmembrane region" description="Helical" evidence="6">
    <location>
        <begin position="555"/>
        <end position="578"/>
    </location>
</feature>
<evidence type="ECO:0000313" key="7">
    <source>
        <dbReference type="EMBL" id="KAL0066462.1"/>
    </source>
</evidence>
<feature type="transmembrane region" description="Helical" evidence="6">
    <location>
        <begin position="221"/>
        <end position="245"/>
    </location>
</feature>